<feature type="compositionally biased region" description="Polar residues" evidence="4">
    <location>
        <begin position="817"/>
        <end position="829"/>
    </location>
</feature>
<dbReference type="GO" id="GO:0048471">
    <property type="term" value="C:perinuclear region of cytoplasm"/>
    <property type="evidence" value="ECO:0007669"/>
    <property type="project" value="TreeGrafter"/>
</dbReference>
<dbReference type="GO" id="GO:0005829">
    <property type="term" value="C:cytosol"/>
    <property type="evidence" value="ECO:0007669"/>
    <property type="project" value="TreeGrafter"/>
</dbReference>
<evidence type="ECO:0000256" key="4">
    <source>
        <dbReference type="SAM" id="MobiDB-lite"/>
    </source>
</evidence>
<evidence type="ECO:0000313" key="6">
    <source>
        <dbReference type="Proteomes" id="UP000738325"/>
    </source>
</evidence>
<dbReference type="PANTHER" id="PTHR24113:SF12">
    <property type="entry name" value="RAN GTPASE-ACTIVATING PROTEIN 1"/>
    <property type="match status" value="1"/>
</dbReference>
<dbReference type="PANTHER" id="PTHR24113">
    <property type="entry name" value="RAN GTPASE-ACTIVATING PROTEIN 1"/>
    <property type="match status" value="1"/>
</dbReference>
<evidence type="ECO:0000256" key="2">
    <source>
        <dbReference type="ARBA" id="ARBA00022614"/>
    </source>
</evidence>
<feature type="compositionally biased region" description="Basic and acidic residues" evidence="4">
    <location>
        <begin position="784"/>
        <end position="804"/>
    </location>
</feature>
<dbReference type="Gene3D" id="3.80.10.10">
    <property type="entry name" value="Ribonuclease Inhibitor"/>
    <property type="match status" value="3"/>
</dbReference>
<keyword evidence="2" id="KW-0433">Leucine-rich repeat</keyword>
<keyword evidence="1" id="KW-0343">GTPase activation</keyword>
<keyword evidence="6" id="KW-1185">Reference proteome</keyword>
<organism evidence="5 6">
    <name type="scientific">Dissophora globulifera</name>
    <dbReference type="NCBI Taxonomy" id="979702"/>
    <lineage>
        <taxon>Eukaryota</taxon>
        <taxon>Fungi</taxon>
        <taxon>Fungi incertae sedis</taxon>
        <taxon>Mucoromycota</taxon>
        <taxon>Mortierellomycotina</taxon>
        <taxon>Mortierellomycetes</taxon>
        <taxon>Mortierellales</taxon>
        <taxon>Mortierellaceae</taxon>
        <taxon>Dissophora</taxon>
    </lineage>
</organism>
<dbReference type="OrthoDB" id="2438408at2759"/>
<dbReference type="SMART" id="SM00368">
    <property type="entry name" value="LRR_RI"/>
    <property type="match status" value="7"/>
</dbReference>
<dbReference type="EMBL" id="JAAAIP010000801">
    <property type="protein sequence ID" value="KAG0312525.1"/>
    <property type="molecule type" value="Genomic_DNA"/>
</dbReference>
<proteinExistence type="predicted"/>
<accession>A0A9P6R9B7</accession>
<dbReference type="GO" id="GO:0031267">
    <property type="term" value="F:small GTPase binding"/>
    <property type="evidence" value="ECO:0007669"/>
    <property type="project" value="TreeGrafter"/>
</dbReference>
<dbReference type="GO" id="GO:0005634">
    <property type="term" value="C:nucleus"/>
    <property type="evidence" value="ECO:0007669"/>
    <property type="project" value="TreeGrafter"/>
</dbReference>
<evidence type="ECO:0000313" key="5">
    <source>
        <dbReference type="EMBL" id="KAG0312525.1"/>
    </source>
</evidence>
<dbReference type="Proteomes" id="UP000738325">
    <property type="component" value="Unassembled WGS sequence"/>
</dbReference>
<dbReference type="GO" id="GO:0005096">
    <property type="term" value="F:GTPase activator activity"/>
    <property type="evidence" value="ECO:0007669"/>
    <property type="project" value="UniProtKB-KW"/>
</dbReference>
<reference evidence="5" key="1">
    <citation type="journal article" date="2020" name="Fungal Divers.">
        <title>Resolving the Mortierellaceae phylogeny through synthesis of multi-gene phylogenetics and phylogenomics.</title>
        <authorList>
            <person name="Vandepol N."/>
            <person name="Liber J."/>
            <person name="Desiro A."/>
            <person name="Na H."/>
            <person name="Kennedy M."/>
            <person name="Barry K."/>
            <person name="Grigoriev I.V."/>
            <person name="Miller A.N."/>
            <person name="O'Donnell K."/>
            <person name="Stajich J.E."/>
            <person name="Bonito G."/>
        </authorList>
    </citation>
    <scope>NUCLEOTIDE SEQUENCE</scope>
    <source>
        <strain evidence="5">REB-010B</strain>
    </source>
</reference>
<dbReference type="InterPro" id="IPR027038">
    <property type="entry name" value="RanGap"/>
</dbReference>
<feature type="compositionally biased region" description="Low complexity" evidence="4">
    <location>
        <begin position="30"/>
        <end position="45"/>
    </location>
</feature>
<gene>
    <name evidence="5" type="ORF">BGZ99_009457</name>
</gene>
<feature type="compositionally biased region" description="Basic residues" evidence="4">
    <location>
        <begin position="1104"/>
        <end position="1118"/>
    </location>
</feature>
<feature type="region of interest" description="Disordered" evidence="4">
    <location>
        <begin position="1151"/>
        <end position="1186"/>
    </location>
</feature>
<sequence>MPEFFEQYGGMVLMLLYFLKYGDDPEKRPSVASSEVSAETAAQQQQHHHQKYRGRQDSKEADSGITRVMGISRLRQSDLPDSIAQDVEDKFNKMIAFLEGLQALAAVTQPSKSEHRLQQEEHDSNPDSPSDPSHDEINDPNDLNGSDDFADRLQGLTSLADLHRLYSFIGLANLQTRLQSSQPQLGNLYRISNVRGQVSWVCVYHYRWTFLERNIDEFDQWVVKRRCGYFDKPSGSVSIRLFSRSHARTFCSWISNKVAPSIVEAHIEMGWKFGHKDLERLAKALASSTVTVLSLDGGSFAEKSSSSSFSNSSSPTTAPKAMATATYKMILYTKKYDPILYLLTHGQIHSLELTRFPGMFSKLSKKIVKASSLKRLELGRGMQVESKDRGAFIHFLASCTSLQELILPGCYVSDLLMHAILKGIQHNSNRATFLTSASTGVSLSMLDLSNSQFDDSAAIVLAQGLFNTNISNLDLSKNGMLSDTGAARVIRAVGPRLVSLKMAQTGFGDLAAAALAKSMDGISITTVLRDQLNLQQRLDFVAMAAGHRPGLRIISDNPIFAGHGSDMASPPPAREVRREKTHRTGHLIYLDIEDNQCTIQGFKLLANIKSRLYLVYLNISGSKDLPDRECAQILERVMSSAMVTLRLACTGFGNQSARALAKTLLEPPPRFGHDVRRSKHHPSRLSNLEELDLQACSIGFEGLSVLCDAMERAQVSACLQIMDLGHCGYLHDQVLQQLVTTLIIPNGTTWIPPIPAVKRLSRGDLGSRAGSEGGSKRIQMRKASRLEQQEGSESSDKRETREEADQPIFLHARSDTDPTGQVDTPNHGSTVAPYDPNDPTKAMPPRTVMMRPRGFFSNLRHLDLKSTRAGDGTAWLLAQALVQPDAMLTTLMVIDPIAMTVQGMHWIMDALCENTSVEEFGIGKTADVDTLTDLEVFGLGIVNLMELNKRIRSLTLLGAPMGSVAKGLLLNQSLHSLYLIRSRGQFEDLQLMGQALGFTRSLLVFWMDGSEKSLLGPLIQQQRQRQGRLEGSSEAEQDDLWATPMVADTIDGSPTTLTSNILQQQYQQHQQLQEEQQHENMYRDFHLFHNQEDSQQQSSQDSRRPHHHRLWQHRRRQDRLKEQQRQHHQVPQHTAWMHSFTNNVGSLFKHAWPSRTSDGRSKERPTAREESRTTAASATIPTMQRSRTISGAAMTTRPGHLDANGRVMTMAAAAYGGGGSWNRHPVIEGVRRNHSLVKVVLDTSISFPLSNTLAESPSNVGGGGTITRMSSRNAVSQQYQQQDFVPPQDLQQFQTQQQQLLQNKIMTNRKLLRERARVGWEELKLAGIDDDIIQEVLETDIA</sequence>
<evidence type="ECO:0000256" key="3">
    <source>
        <dbReference type="ARBA" id="ARBA00022737"/>
    </source>
</evidence>
<feature type="region of interest" description="Disordered" evidence="4">
    <location>
        <begin position="1092"/>
        <end position="1132"/>
    </location>
</feature>
<keyword evidence="3" id="KW-0677">Repeat</keyword>
<dbReference type="GO" id="GO:0006913">
    <property type="term" value="P:nucleocytoplasmic transport"/>
    <property type="evidence" value="ECO:0007669"/>
    <property type="project" value="TreeGrafter"/>
</dbReference>
<name>A0A9P6R9B7_9FUNG</name>
<feature type="region of interest" description="Disordered" evidence="4">
    <location>
        <begin position="26"/>
        <end position="63"/>
    </location>
</feature>
<protein>
    <submittedName>
        <fullName evidence="5">Uncharacterized protein</fullName>
    </submittedName>
</protein>
<feature type="compositionally biased region" description="Polar residues" evidence="4">
    <location>
        <begin position="1173"/>
        <end position="1186"/>
    </location>
</feature>
<evidence type="ECO:0000256" key="1">
    <source>
        <dbReference type="ARBA" id="ARBA00022468"/>
    </source>
</evidence>
<feature type="region of interest" description="Disordered" evidence="4">
    <location>
        <begin position="761"/>
        <end position="846"/>
    </location>
</feature>
<feature type="compositionally biased region" description="Basic and acidic residues" evidence="4">
    <location>
        <begin position="112"/>
        <end position="125"/>
    </location>
</feature>
<feature type="region of interest" description="Disordered" evidence="4">
    <location>
        <begin position="109"/>
        <end position="148"/>
    </location>
</feature>
<comment type="caution">
    <text evidence="5">The sequence shown here is derived from an EMBL/GenBank/DDBJ whole genome shotgun (WGS) entry which is preliminary data.</text>
</comment>
<dbReference type="InterPro" id="IPR032675">
    <property type="entry name" value="LRR_dom_sf"/>
</dbReference>
<dbReference type="SUPFAM" id="SSF52047">
    <property type="entry name" value="RNI-like"/>
    <property type="match status" value="2"/>
</dbReference>
<feature type="compositionally biased region" description="Basic and acidic residues" evidence="4">
    <location>
        <begin position="1157"/>
        <end position="1172"/>
    </location>
</feature>